<keyword evidence="7" id="KW-0808">Transferase</keyword>
<evidence type="ECO:0000256" key="8">
    <source>
        <dbReference type="ARBA" id="ARBA00022741"/>
    </source>
</evidence>
<evidence type="ECO:0000256" key="12">
    <source>
        <dbReference type="ARBA" id="ARBA00047310"/>
    </source>
</evidence>
<comment type="pathway">
    <text evidence="1">Cofactor metabolism; pyridoxal 5'-phosphate salvage; pyridoxamine 5'-phosphate from pyridoxamine: step 1/1.</text>
</comment>
<dbReference type="Proteomes" id="UP000694846">
    <property type="component" value="Unplaced"/>
</dbReference>
<evidence type="ECO:0000256" key="13">
    <source>
        <dbReference type="ARBA" id="ARBA00047377"/>
    </source>
</evidence>
<evidence type="ECO:0000256" key="6">
    <source>
        <dbReference type="ARBA" id="ARBA00018134"/>
    </source>
</evidence>
<comment type="catalytic activity">
    <reaction evidence="12">
        <text>pyridoxamine + ATP = pyridoxamine 5'-phosphate + ADP + H(+)</text>
        <dbReference type="Rhea" id="RHEA:25104"/>
        <dbReference type="ChEBI" id="CHEBI:15378"/>
        <dbReference type="ChEBI" id="CHEBI:30616"/>
        <dbReference type="ChEBI" id="CHEBI:57761"/>
        <dbReference type="ChEBI" id="CHEBI:58451"/>
        <dbReference type="ChEBI" id="CHEBI:456216"/>
        <dbReference type="EC" id="2.7.1.35"/>
    </reaction>
    <physiologicalReaction direction="left-to-right" evidence="12">
        <dbReference type="Rhea" id="RHEA:25105"/>
    </physiologicalReaction>
</comment>
<dbReference type="EC" id="2.7.1.35" evidence="5"/>
<keyword evidence="9 17" id="KW-0418">Kinase</keyword>
<dbReference type="GO" id="GO:0008478">
    <property type="term" value="F:pyridoxal kinase activity"/>
    <property type="evidence" value="ECO:0007669"/>
    <property type="project" value="UniProtKB-EC"/>
</dbReference>
<evidence type="ECO:0000256" key="11">
    <source>
        <dbReference type="ARBA" id="ARBA00032808"/>
    </source>
</evidence>
<dbReference type="SUPFAM" id="SSF53613">
    <property type="entry name" value="Ribokinase-like"/>
    <property type="match status" value="1"/>
</dbReference>
<evidence type="ECO:0000256" key="3">
    <source>
        <dbReference type="ARBA" id="ARBA00005210"/>
    </source>
</evidence>
<dbReference type="InterPro" id="IPR013749">
    <property type="entry name" value="PM/HMP-P_kinase-1"/>
</dbReference>
<evidence type="ECO:0000256" key="14">
    <source>
        <dbReference type="ARBA" id="ARBA00048524"/>
    </source>
</evidence>
<evidence type="ECO:0000256" key="2">
    <source>
        <dbReference type="ARBA" id="ARBA00004835"/>
    </source>
</evidence>
<evidence type="ECO:0000256" key="4">
    <source>
        <dbReference type="ARBA" id="ARBA00008805"/>
    </source>
</evidence>
<evidence type="ECO:0000256" key="9">
    <source>
        <dbReference type="ARBA" id="ARBA00022777"/>
    </source>
</evidence>
<dbReference type="UniPathway" id="UPA01068">
    <property type="reaction ID" value="UER00298"/>
</dbReference>
<dbReference type="AlphaFoldDB" id="A0A8B8FUG3"/>
<keyword evidence="8" id="KW-0547">Nucleotide-binding</keyword>
<keyword evidence="10" id="KW-0067">ATP-binding</keyword>
<protein>
    <recommendedName>
        <fullName evidence="6">Pyridoxal kinase</fullName>
        <ecNumber evidence="5">2.7.1.35</ecNumber>
    </recommendedName>
    <alternativeName>
        <fullName evidence="11">Pyridoxine kinase</fullName>
    </alternativeName>
</protein>
<dbReference type="GO" id="GO:0005829">
    <property type="term" value="C:cytosol"/>
    <property type="evidence" value="ECO:0007669"/>
    <property type="project" value="TreeGrafter"/>
</dbReference>
<sequence>MEPIKRVLSIQSHVVSGYVGNKCAVFPLQIMGFEVDAINSVQLSNHTGYKTFYGQILNEKNLFCDPVMGDNKKMYVPKEILDVYKNEIINLTDILTPNEYELELLTGKTITTSDDIQEAINLLYAQGCKTVIVSSSNISSNNELKCIGRNINDKVYVEISIPLINQSFIGTGDLFTALILIWMNLTNNDLKKTMENTVATIQAVLQRTIKNINSKDSIKSNELKLIQSLDDIRNPEVKIFGSIHAII</sequence>
<dbReference type="InterPro" id="IPR004625">
    <property type="entry name" value="PyrdxlKinase"/>
</dbReference>
<accession>A0A8B8FUG3</accession>
<comment type="pathway">
    <text evidence="3">Cofactor metabolism; pyridoxal 5'-phosphate salvage; pyridoxal 5'-phosphate from pyridoxal: step 1/1.</text>
</comment>
<dbReference type="PANTHER" id="PTHR10534:SF2">
    <property type="entry name" value="PYRIDOXAL KINASE"/>
    <property type="match status" value="1"/>
</dbReference>
<dbReference type="Pfam" id="PF08543">
    <property type="entry name" value="Phos_pyr_kin"/>
    <property type="match status" value="1"/>
</dbReference>
<dbReference type="OrthoDB" id="2104723at2759"/>
<comment type="catalytic activity">
    <reaction evidence="14">
        <text>pyridoxine + ATP = pyridoxine 5'-phosphate + ADP + H(+)</text>
        <dbReference type="Rhea" id="RHEA:25108"/>
        <dbReference type="ChEBI" id="CHEBI:15378"/>
        <dbReference type="ChEBI" id="CHEBI:16709"/>
        <dbReference type="ChEBI" id="CHEBI:30616"/>
        <dbReference type="ChEBI" id="CHEBI:58589"/>
        <dbReference type="ChEBI" id="CHEBI:456216"/>
        <dbReference type="EC" id="2.7.1.35"/>
    </reaction>
    <physiologicalReaction direction="left-to-right" evidence="14">
        <dbReference type="Rhea" id="RHEA:25109"/>
    </physiologicalReaction>
</comment>
<dbReference type="PANTHER" id="PTHR10534">
    <property type="entry name" value="PYRIDOXAL KINASE"/>
    <property type="match status" value="1"/>
</dbReference>
<keyword evidence="16" id="KW-1185">Reference proteome</keyword>
<dbReference type="GO" id="GO:0005524">
    <property type="term" value="F:ATP binding"/>
    <property type="evidence" value="ECO:0007669"/>
    <property type="project" value="UniProtKB-KW"/>
</dbReference>
<dbReference type="CDD" id="cd01173">
    <property type="entry name" value="pyridoxal_pyridoxamine_kinase"/>
    <property type="match status" value="1"/>
</dbReference>
<feature type="domain" description="Pyridoxamine kinase/Phosphomethylpyrimidine kinase" evidence="15">
    <location>
        <begin position="59"/>
        <end position="209"/>
    </location>
</feature>
<proteinExistence type="inferred from homology"/>
<evidence type="ECO:0000256" key="1">
    <source>
        <dbReference type="ARBA" id="ARBA00004750"/>
    </source>
</evidence>
<organism evidence="16 17">
    <name type="scientific">Sipha flava</name>
    <name type="common">yellow sugarcane aphid</name>
    <dbReference type="NCBI Taxonomy" id="143950"/>
    <lineage>
        <taxon>Eukaryota</taxon>
        <taxon>Metazoa</taxon>
        <taxon>Ecdysozoa</taxon>
        <taxon>Arthropoda</taxon>
        <taxon>Hexapoda</taxon>
        <taxon>Insecta</taxon>
        <taxon>Pterygota</taxon>
        <taxon>Neoptera</taxon>
        <taxon>Paraneoptera</taxon>
        <taxon>Hemiptera</taxon>
        <taxon>Sternorrhyncha</taxon>
        <taxon>Aphidomorpha</taxon>
        <taxon>Aphidoidea</taxon>
        <taxon>Aphididae</taxon>
        <taxon>Sipha</taxon>
    </lineage>
</organism>
<evidence type="ECO:0000256" key="7">
    <source>
        <dbReference type="ARBA" id="ARBA00022679"/>
    </source>
</evidence>
<dbReference type="GO" id="GO:0009443">
    <property type="term" value="P:pyridoxal 5'-phosphate salvage"/>
    <property type="evidence" value="ECO:0007669"/>
    <property type="project" value="InterPro"/>
</dbReference>
<dbReference type="GeneID" id="112686157"/>
<gene>
    <name evidence="17" type="primary">LOC112686157</name>
</gene>
<comment type="similarity">
    <text evidence="4">Belongs to the pyridoxine kinase family.</text>
</comment>
<name>A0A8B8FUG3_9HEMI</name>
<dbReference type="RefSeq" id="XP_025414128.1">
    <property type="nucleotide sequence ID" value="XM_025558343.1"/>
</dbReference>
<evidence type="ECO:0000256" key="10">
    <source>
        <dbReference type="ARBA" id="ARBA00022840"/>
    </source>
</evidence>
<evidence type="ECO:0000259" key="15">
    <source>
        <dbReference type="Pfam" id="PF08543"/>
    </source>
</evidence>
<comment type="pathway">
    <text evidence="2">Cofactor metabolism; pyridoxal 5'-phosphate salvage; pyridoxine 5'-phosphate from pyridoxine: step 1/1.</text>
</comment>
<evidence type="ECO:0000313" key="16">
    <source>
        <dbReference type="Proteomes" id="UP000694846"/>
    </source>
</evidence>
<dbReference type="InterPro" id="IPR029056">
    <property type="entry name" value="Ribokinase-like"/>
</dbReference>
<comment type="catalytic activity">
    <reaction evidence="13">
        <text>pyridoxal + ATP = pyridoxal 5'-phosphate + ADP + H(+)</text>
        <dbReference type="Rhea" id="RHEA:10224"/>
        <dbReference type="ChEBI" id="CHEBI:15378"/>
        <dbReference type="ChEBI" id="CHEBI:17310"/>
        <dbReference type="ChEBI" id="CHEBI:30616"/>
        <dbReference type="ChEBI" id="CHEBI:456216"/>
        <dbReference type="ChEBI" id="CHEBI:597326"/>
        <dbReference type="EC" id="2.7.1.35"/>
    </reaction>
    <physiologicalReaction direction="left-to-right" evidence="13">
        <dbReference type="Rhea" id="RHEA:10225"/>
    </physiologicalReaction>
</comment>
<reference evidence="17" key="1">
    <citation type="submission" date="2025-08" db="UniProtKB">
        <authorList>
            <consortium name="RefSeq"/>
        </authorList>
    </citation>
    <scope>IDENTIFICATION</scope>
    <source>
        <tissue evidence="17">Whole body</tissue>
    </source>
</reference>
<dbReference type="Gene3D" id="3.40.1190.20">
    <property type="match status" value="2"/>
</dbReference>
<evidence type="ECO:0000313" key="17">
    <source>
        <dbReference type="RefSeq" id="XP_025414128.1"/>
    </source>
</evidence>
<evidence type="ECO:0000256" key="5">
    <source>
        <dbReference type="ARBA" id="ARBA00012104"/>
    </source>
</evidence>